<feature type="compositionally biased region" description="Polar residues" evidence="1">
    <location>
        <begin position="392"/>
        <end position="416"/>
    </location>
</feature>
<dbReference type="EMBL" id="CAJPIJ010000163">
    <property type="protein sequence ID" value="CAG1998973.1"/>
    <property type="molecule type" value="Genomic_DNA"/>
</dbReference>
<proteinExistence type="predicted"/>
<feature type="region of interest" description="Disordered" evidence="1">
    <location>
        <begin position="374"/>
        <end position="490"/>
    </location>
</feature>
<feature type="compositionally biased region" description="Polar residues" evidence="1">
    <location>
        <begin position="432"/>
        <end position="448"/>
    </location>
</feature>
<feature type="region of interest" description="Disordered" evidence="1">
    <location>
        <begin position="321"/>
        <end position="357"/>
    </location>
</feature>
<feature type="compositionally biased region" description="Polar residues" evidence="1">
    <location>
        <begin position="609"/>
        <end position="622"/>
    </location>
</feature>
<reference evidence="2" key="1">
    <citation type="submission" date="2021-03" db="EMBL/GenBank/DDBJ databases">
        <authorList>
            <person name="Alouane T."/>
            <person name="Langin T."/>
            <person name="Bonhomme L."/>
        </authorList>
    </citation>
    <scope>NUCLEOTIDE SEQUENCE</scope>
    <source>
        <strain evidence="2">MDC_Fg202</strain>
    </source>
</reference>
<feature type="compositionally biased region" description="Polar residues" evidence="1">
    <location>
        <begin position="57"/>
        <end position="73"/>
    </location>
</feature>
<accession>A0A2H3FEZ3</accession>
<feature type="compositionally biased region" description="Basic and acidic residues" evidence="1">
    <location>
        <begin position="479"/>
        <end position="490"/>
    </location>
</feature>
<protein>
    <submittedName>
        <fullName evidence="2">Uncharacterized protein</fullName>
    </submittedName>
</protein>
<feature type="region of interest" description="Disordered" evidence="1">
    <location>
        <begin position="1"/>
        <end position="21"/>
    </location>
</feature>
<name>A0A2H3FEZ3_GIBZA</name>
<feature type="compositionally biased region" description="Basic residues" evidence="1">
    <location>
        <begin position="706"/>
        <end position="717"/>
    </location>
</feature>
<comment type="caution">
    <text evidence="2">The sequence shown here is derived from an EMBL/GenBank/DDBJ whole genome shotgun (WGS) entry which is preliminary data.</text>
</comment>
<sequence>MNWTEGALARHSRRKGWDEDAARQKQYFAKARAKKNTPSSSKGLDIVSFVPDYIKQPQPQQPQDHYSTSSTPAKKQKTPKRKLIHIQHDTNVTTRRDLVQGINIELPKPGSGLSPVRHSKKDDQELDIATKRRRLLEKDDWMGVGTQKPLKVNYTWRKDRSPQPRGASNFKQNLTSLLPTYDQHDHSNRRTLGRLSNNEMRINIGSQNLRWSRESNSVRSFATRQGLPNHISSSPDKSLNLGLISPYQLPSDVQAPKTATIKPRKCDISPGRLDARNKLSSLSNAALDIAYKNSNQRLSRREGPDEPRFVAKAHIPMIHQPQPIRETRPSLINIRSPDSEDNMSTTAVLGAPRRSSSRITPEDIRWNLWLNSKTATSSSEPAQTNEARESSRSISPGVSQFWNSSEKHSQTQSPAQPRTPRQRSLGQIDEPQLQSCETGTSDVFSSHNIQKEMLSSEPELPEVQTEGDSTTPAALQTRESLKNPDHDRREAWVKPRSDWILPARKNTRKTTNVRDMLDLLTENEDKSGVVTEKHVEGKTTLNSEDEDEIWKRFVFDNDPAETTRKALDEVNEQTKRELGLKKTTGLCIFQDLPIALSSTAPRSDVAEPPSTTRESSLSTKQTPGIADNQIGVLLGTDPDLDLEEQSLSEVTANADTTDGIDSIVAQPSSPEPLQAEFKFHQPQLFIGRLAADAPSNIPSVTLYGPKKGRRWRKRRDKARPDFRAMPNYDDDPIEED</sequence>
<feature type="region of interest" description="Disordered" evidence="1">
    <location>
        <begin position="599"/>
        <end position="626"/>
    </location>
</feature>
<evidence type="ECO:0000313" key="3">
    <source>
        <dbReference type="Proteomes" id="UP000746612"/>
    </source>
</evidence>
<evidence type="ECO:0000256" key="1">
    <source>
        <dbReference type="SAM" id="MobiDB-lite"/>
    </source>
</evidence>
<dbReference type="AlphaFoldDB" id="A0A2H3FEZ3"/>
<feature type="compositionally biased region" description="Polar residues" evidence="1">
    <location>
        <begin position="374"/>
        <end position="385"/>
    </location>
</feature>
<dbReference type="OrthoDB" id="5426563at2759"/>
<feature type="region of interest" description="Disordered" evidence="1">
    <location>
        <begin position="55"/>
        <end position="82"/>
    </location>
</feature>
<dbReference type="Proteomes" id="UP000746612">
    <property type="component" value="Unassembled WGS sequence"/>
</dbReference>
<feature type="region of interest" description="Disordered" evidence="1">
    <location>
        <begin position="696"/>
        <end position="736"/>
    </location>
</feature>
<feature type="compositionally biased region" description="Polar residues" evidence="1">
    <location>
        <begin position="466"/>
        <end position="478"/>
    </location>
</feature>
<evidence type="ECO:0000313" key="2">
    <source>
        <dbReference type="EMBL" id="CAG1998973.1"/>
    </source>
</evidence>
<gene>
    <name evidence="2" type="ORF">MDCFG202_LOCUS449301</name>
</gene>
<organism evidence="2 3">
    <name type="scientific">Gibberella zeae</name>
    <name type="common">Wheat head blight fungus</name>
    <name type="synonym">Fusarium graminearum</name>
    <dbReference type="NCBI Taxonomy" id="5518"/>
    <lineage>
        <taxon>Eukaryota</taxon>
        <taxon>Fungi</taxon>
        <taxon>Dikarya</taxon>
        <taxon>Ascomycota</taxon>
        <taxon>Pezizomycotina</taxon>
        <taxon>Sordariomycetes</taxon>
        <taxon>Hypocreomycetidae</taxon>
        <taxon>Hypocreales</taxon>
        <taxon>Nectriaceae</taxon>
        <taxon>Fusarium</taxon>
    </lineage>
</organism>